<proteinExistence type="predicted"/>
<gene>
    <name evidence="1" type="primary">RvY_17699-1</name>
    <name evidence="1" type="synonym">RvY_17699.1</name>
    <name evidence="1" type="ORF">RvY_17699</name>
</gene>
<dbReference type="AlphaFoldDB" id="A0A1D1W3A0"/>
<sequence length="139" mass="15937">MSVYRARNSTCKEGLNEPILLFALLSPISSYLWFLHRDNILPDTVEHWGKEGIRLRGARHIRRTGASSSKLLEINPALAMIPLANVRNIVPSAALADDNLDSNNRLSSSEHLTSTARQFYRIQWDWQVAREYGKNRKFM</sequence>
<name>A0A1D1W3A0_RAMVA</name>
<accession>A0A1D1W3A0</accession>
<evidence type="ECO:0000313" key="1">
    <source>
        <dbReference type="EMBL" id="GAV07921.1"/>
    </source>
</evidence>
<dbReference type="Proteomes" id="UP000186922">
    <property type="component" value="Unassembled WGS sequence"/>
</dbReference>
<organism evidence="1 2">
    <name type="scientific">Ramazzottius varieornatus</name>
    <name type="common">Water bear</name>
    <name type="synonym">Tardigrade</name>
    <dbReference type="NCBI Taxonomy" id="947166"/>
    <lineage>
        <taxon>Eukaryota</taxon>
        <taxon>Metazoa</taxon>
        <taxon>Ecdysozoa</taxon>
        <taxon>Tardigrada</taxon>
        <taxon>Eutardigrada</taxon>
        <taxon>Parachela</taxon>
        <taxon>Hypsibioidea</taxon>
        <taxon>Ramazzottiidae</taxon>
        <taxon>Ramazzottius</taxon>
    </lineage>
</organism>
<comment type="caution">
    <text evidence="1">The sequence shown here is derived from an EMBL/GenBank/DDBJ whole genome shotgun (WGS) entry which is preliminary data.</text>
</comment>
<evidence type="ECO:0000313" key="2">
    <source>
        <dbReference type="Proteomes" id="UP000186922"/>
    </source>
</evidence>
<dbReference type="EMBL" id="BDGG01000016">
    <property type="protein sequence ID" value="GAV07921.1"/>
    <property type="molecule type" value="Genomic_DNA"/>
</dbReference>
<protein>
    <submittedName>
        <fullName evidence="1">Uncharacterized protein</fullName>
    </submittedName>
</protein>
<reference evidence="1 2" key="1">
    <citation type="journal article" date="2016" name="Nat. Commun.">
        <title>Extremotolerant tardigrade genome and improved radiotolerance of human cultured cells by tardigrade-unique protein.</title>
        <authorList>
            <person name="Hashimoto T."/>
            <person name="Horikawa D.D."/>
            <person name="Saito Y."/>
            <person name="Kuwahara H."/>
            <person name="Kozuka-Hata H."/>
            <person name="Shin-I T."/>
            <person name="Minakuchi Y."/>
            <person name="Ohishi K."/>
            <person name="Motoyama A."/>
            <person name="Aizu T."/>
            <person name="Enomoto A."/>
            <person name="Kondo K."/>
            <person name="Tanaka S."/>
            <person name="Hara Y."/>
            <person name="Koshikawa S."/>
            <person name="Sagara H."/>
            <person name="Miura T."/>
            <person name="Yokobori S."/>
            <person name="Miyagawa K."/>
            <person name="Suzuki Y."/>
            <person name="Kubo T."/>
            <person name="Oyama M."/>
            <person name="Kohara Y."/>
            <person name="Fujiyama A."/>
            <person name="Arakawa K."/>
            <person name="Katayama T."/>
            <person name="Toyoda A."/>
            <person name="Kunieda T."/>
        </authorList>
    </citation>
    <scope>NUCLEOTIDE SEQUENCE [LARGE SCALE GENOMIC DNA]</scope>
    <source>
        <strain evidence="1 2">YOKOZUNA-1</strain>
    </source>
</reference>
<keyword evidence="2" id="KW-1185">Reference proteome</keyword>